<accession>A0A9E8ZHC4</accession>
<protein>
    <submittedName>
        <fullName evidence="1">Uncharacterized protein</fullName>
    </submittedName>
</protein>
<evidence type="ECO:0000313" key="2">
    <source>
        <dbReference type="Proteomes" id="UP001163152"/>
    </source>
</evidence>
<proteinExistence type="predicted"/>
<organism evidence="1 2">
    <name type="scientific">Thermocoleostomius sinensis A174</name>
    <dbReference type="NCBI Taxonomy" id="2016057"/>
    <lineage>
        <taxon>Bacteria</taxon>
        <taxon>Bacillati</taxon>
        <taxon>Cyanobacteriota</taxon>
        <taxon>Cyanophyceae</taxon>
        <taxon>Oculatellales</taxon>
        <taxon>Oculatellaceae</taxon>
        <taxon>Thermocoleostomius</taxon>
    </lineage>
</organism>
<reference evidence="1" key="1">
    <citation type="submission" date="2022-12" db="EMBL/GenBank/DDBJ databases">
        <title>Polyphasic identification of a Novel Hot-Spring Cyanobacterium Ocullathermofonsia sinensis gen nov. sp. nov. and Genomic Insights on its Adaptations to the Thermal Habitat.</title>
        <authorList>
            <person name="Daroch M."/>
            <person name="Tang J."/>
            <person name="Jiang Y."/>
        </authorList>
    </citation>
    <scope>NUCLEOTIDE SEQUENCE</scope>
    <source>
        <strain evidence="1">PKUAC-SCTA174</strain>
    </source>
</reference>
<dbReference type="Proteomes" id="UP001163152">
    <property type="component" value="Chromosome"/>
</dbReference>
<evidence type="ECO:0000313" key="1">
    <source>
        <dbReference type="EMBL" id="WAL61215.1"/>
    </source>
</evidence>
<dbReference type="RefSeq" id="WP_268611172.1">
    <property type="nucleotide sequence ID" value="NZ_CP113797.1"/>
</dbReference>
<dbReference type="AlphaFoldDB" id="A0A9E8ZHC4"/>
<dbReference type="KEGG" id="tsin:OXH18_04230"/>
<gene>
    <name evidence="1" type="ORF">OXH18_04230</name>
</gene>
<name>A0A9E8ZHC4_9CYAN</name>
<dbReference type="EMBL" id="CP113797">
    <property type="protein sequence ID" value="WAL61215.1"/>
    <property type="molecule type" value="Genomic_DNA"/>
</dbReference>
<sequence length="208" mass="24261">MKSPVFQKRDFSQVNLKEAFERLQLTRLIPWKIDCSAITPTDFFWQYLDRLQCFSLHEGREAKQPFIDAICQEALSGFTSLKCWKGAVLKSNDLRCKLQYLFTSKKSGLEPPFLLSIAEAYQDDFEQGLARCLVEMQVCQWQNRQANHEIDVFGIVTNGEGWRFYRLTITGEVYETPVYSVGDMDLLLGRLRHIFERCEQNLLQDITP</sequence>
<keyword evidence="2" id="KW-1185">Reference proteome</keyword>